<name>A0AAQ3U6N3_PASNO</name>
<dbReference type="AlphaFoldDB" id="A0AAQ3U6N3"/>
<sequence length="126" mass="14138">MHSIRLRASTSTQRCCRGHHCRRSWSEPPLPLSEAPSPGCATLLQSSATPAARCRLRRSGLHRRPPILRPGAADAPAKPLLFFPYARRGTSSEVEDDDFPQNTLHFLSFIRFAMGLMNVMDHRLMS</sequence>
<accession>A0AAQ3U6N3</accession>
<evidence type="ECO:0000313" key="2">
    <source>
        <dbReference type="Proteomes" id="UP001341281"/>
    </source>
</evidence>
<gene>
    <name evidence="1" type="ORF">U9M48_031325</name>
</gene>
<protein>
    <submittedName>
        <fullName evidence="1">Uncharacterized protein</fullName>
    </submittedName>
</protein>
<proteinExistence type="predicted"/>
<dbReference type="Proteomes" id="UP001341281">
    <property type="component" value="Chromosome 07"/>
</dbReference>
<reference evidence="1 2" key="1">
    <citation type="submission" date="2024-02" db="EMBL/GenBank/DDBJ databases">
        <title>High-quality chromosome-scale genome assembly of Pensacola bahiagrass (Paspalum notatum Flugge var. saurae).</title>
        <authorList>
            <person name="Vega J.M."/>
            <person name="Podio M."/>
            <person name="Orjuela J."/>
            <person name="Siena L.A."/>
            <person name="Pessino S.C."/>
            <person name="Combes M.C."/>
            <person name="Mariac C."/>
            <person name="Albertini E."/>
            <person name="Pupilli F."/>
            <person name="Ortiz J.P.A."/>
            <person name="Leblanc O."/>
        </authorList>
    </citation>
    <scope>NUCLEOTIDE SEQUENCE [LARGE SCALE GENOMIC DNA]</scope>
    <source>
        <strain evidence="1">R1</strain>
        <tissue evidence="1">Leaf</tissue>
    </source>
</reference>
<evidence type="ECO:0000313" key="1">
    <source>
        <dbReference type="EMBL" id="WVZ84275.1"/>
    </source>
</evidence>
<keyword evidence="2" id="KW-1185">Reference proteome</keyword>
<dbReference type="EMBL" id="CP144751">
    <property type="protein sequence ID" value="WVZ84275.1"/>
    <property type="molecule type" value="Genomic_DNA"/>
</dbReference>
<organism evidence="1 2">
    <name type="scientific">Paspalum notatum var. saurae</name>
    <dbReference type="NCBI Taxonomy" id="547442"/>
    <lineage>
        <taxon>Eukaryota</taxon>
        <taxon>Viridiplantae</taxon>
        <taxon>Streptophyta</taxon>
        <taxon>Embryophyta</taxon>
        <taxon>Tracheophyta</taxon>
        <taxon>Spermatophyta</taxon>
        <taxon>Magnoliopsida</taxon>
        <taxon>Liliopsida</taxon>
        <taxon>Poales</taxon>
        <taxon>Poaceae</taxon>
        <taxon>PACMAD clade</taxon>
        <taxon>Panicoideae</taxon>
        <taxon>Andropogonodae</taxon>
        <taxon>Paspaleae</taxon>
        <taxon>Paspalinae</taxon>
        <taxon>Paspalum</taxon>
    </lineage>
</organism>